<dbReference type="PROSITE" id="PS50011">
    <property type="entry name" value="PROTEIN_KINASE_DOM"/>
    <property type="match status" value="1"/>
</dbReference>
<dbReference type="SUPFAM" id="SSF56112">
    <property type="entry name" value="Protein kinase-like (PK-like)"/>
    <property type="match status" value="1"/>
</dbReference>
<dbReference type="GO" id="GO:0045719">
    <property type="term" value="P:negative regulation of glycogen biosynthetic process"/>
    <property type="evidence" value="ECO:0007669"/>
    <property type="project" value="TreeGrafter"/>
</dbReference>
<dbReference type="EMBL" id="QEAP01001481">
    <property type="protein sequence ID" value="TPX44565.1"/>
    <property type="molecule type" value="Genomic_DNA"/>
</dbReference>
<proteinExistence type="predicted"/>
<dbReference type="SMART" id="SM00220">
    <property type="entry name" value="S_TKc"/>
    <property type="match status" value="1"/>
</dbReference>
<evidence type="ECO:0000313" key="4">
    <source>
        <dbReference type="EMBL" id="TPX44565.1"/>
    </source>
</evidence>
<name>A0A507CZJ1_9FUNG</name>
<organism evidence="4 5">
    <name type="scientific">Chytriomyces confervae</name>
    <dbReference type="NCBI Taxonomy" id="246404"/>
    <lineage>
        <taxon>Eukaryota</taxon>
        <taxon>Fungi</taxon>
        <taxon>Fungi incertae sedis</taxon>
        <taxon>Chytridiomycota</taxon>
        <taxon>Chytridiomycota incertae sedis</taxon>
        <taxon>Chytridiomycetes</taxon>
        <taxon>Chytridiales</taxon>
        <taxon>Chytriomycetaceae</taxon>
        <taxon>Chytriomyces</taxon>
    </lineage>
</organism>
<dbReference type="OrthoDB" id="10252171at2759"/>
<reference evidence="4 5" key="1">
    <citation type="journal article" date="2019" name="Sci. Rep.">
        <title>Comparative genomics of chytrid fungi reveal insights into the obligate biotrophic and pathogenic lifestyle of Synchytrium endobioticum.</title>
        <authorList>
            <person name="van de Vossenberg B.T.L.H."/>
            <person name="Warris S."/>
            <person name="Nguyen H.D.T."/>
            <person name="van Gent-Pelzer M.P.E."/>
            <person name="Joly D.L."/>
            <person name="van de Geest H.C."/>
            <person name="Bonants P.J.M."/>
            <person name="Smith D.S."/>
            <person name="Levesque C.A."/>
            <person name="van der Lee T.A.J."/>
        </authorList>
    </citation>
    <scope>NUCLEOTIDE SEQUENCE [LARGE SCALE GENOMIC DNA]</scope>
    <source>
        <strain evidence="4 5">CBS 675.73</strain>
    </source>
</reference>
<dbReference type="PANTHER" id="PTHR24346:SF72">
    <property type="entry name" value="CAMK PROTEIN KINASE"/>
    <property type="match status" value="1"/>
</dbReference>
<dbReference type="GO" id="GO:0005634">
    <property type="term" value="C:nucleus"/>
    <property type="evidence" value="ECO:0007669"/>
    <property type="project" value="TreeGrafter"/>
</dbReference>
<keyword evidence="2" id="KW-0067">ATP-binding</keyword>
<dbReference type="GO" id="GO:0004674">
    <property type="term" value="F:protein serine/threonine kinase activity"/>
    <property type="evidence" value="ECO:0007669"/>
    <property type="project" value="TreeGrafter"/>
</dbReference>
<protein>
    <recommendedName>
        <fullName evidence="3">Protein kinase domain-containing protein</fullName>
    </recommendedName>
</protein>
<dbReference type="Proteomes" id="UP000320333">
    <property type="component" value="Unassembled WGS sequence"/>
</dbReference>
<dbReference type="STRING" id="246404.A0A507CZJ1"/>
<dbReference type="InterPro" id="IPR011009">
    <property type="entry name" value="Kinase-like_dom_sf"/>
</dbReference>
<dbReference type="GO" id="GO:0035556">
    <property type="term" value="P:intracellular signal transduction"/>
    <property type="evidence" value="ECO:0007669"/>
    <property type="project" value="TreeGrafter"/>
</dbReference>
<dbReference type="GO" id="GO:0005829">
    <property type="term" value="C:cytosol"/>
    <property type="evidence" value="ECO:0007669"/>
    <property type="project" value="TreeGrafter"/>
</dbReference>
<keyword evidence="1" id="KW-0547">Nucleotide-binding</keyword>
<gene>
    <name evidence="4" type="ORF">CcCBS67573_g10407</name>
</gene>
<evidence type="ECO:0000313" key="5">
    <source>
        <dbReference type="Proteomes" id="UP000320333"/>
    </source>
</evidence>
<dbReference type="PANTHER" id="PTHR24346">
    <property type="entry name" value="MAP/MICROTUBULE AFFINITY-REGULATING KINASE"/>
    <property type="match status" value="1"/>
</dbReference>
<keyword evidence="5" id="KW-1185">Reference proteome</keyword>
<dbReference type="Gene3D" id="1.10.510.10">
    <property type="entry name" value="Transferase(Phosphotransferase) domain 1"/>
    <property type="match status" value="1"/>
</dbReference>
<evidence type="ECO:0000256" key="1">
    <source>
        <dbReference type="ARBA" id="ARBA00022741"/>
    </source>
</evidence>
<dbReference type="AlphaFoldDB" id="A0A507CZJ1"/>
<comment type="caution">
    <text evidence="4">The sequence shown here is derived from an EMBL/GenBank/DDBJ whole genome shotgun (WGS) entry which is preliminary data.</text>
</comment>
<evidence type="ECO:0000256" key="2">
    <source>
        <dbReference type="ARBA" id="ARBA00022840"/>
    </source>
</evidence>
<dbReference type="PROSITE" id="PS00108">
    <property type="entry name" value="PROTEIN_KINASE_ST"/>
    <property type="match status" value="1"/>
</dbReference>
<dbReference type="Pfam" id="PF00069">
    <property type="entry name" value="Pkinase"/>
    <property type="match status" value="1"/>
</dbReference>
<dbReference type="InterPro" id="IPR008271">
    <property type="entry name" value="Ser/Thr_kinase_AS"/>
</dbReference>
<dbReference type="InterPro" id="IPR000719">
    <property type="entry name" value="Prot_kinase_dom"/>
</dbReference>
<evidence type="ECO:0000259" key="3">
    <source>
        <dbReference type="PROSITE" id="PS50011"/>
    </source>
</evidence>
<dbReference type="GO" id="GO:0005524">
    <property type="term" value="F:ATP binding"/>
    <property type="evidence" value="ECO:0007669"/>
    <property type="project" value="UniProtKB-KW"/>
</dbReference>
<sequence length="204" mass="23536">MSNNQEYEELKDWFLEHVDLIDGSETLRRLTTIFRNHWRGKCLLAIWRLHANGIVHRDIKDVNIVIDSTFKIKLIDFGCAAWLPETHYLTEFFGTVTYGSPEALQGTAYRGPEAEMWSLGFLLFTMVFGENLFTTMADTVQSHFVMPQGIALDSDSGSQPGCRNLILGLLQYFPLNRLTIEEVLEHPWMKDEVDFYCNEYRSAA</sequence>
<feature type="domain" description="Protein kinase" evidence="3">
    <location>
        <begin position="1"/>
        <end position="189"/>
    </location>
</feature>
<accession>A0A507CZJ1</accession>